<dbReference type="PROSITE" id="PS50833">
    <property type="entry name" value="BRIX"/>
    <property type="match status" value="1"/>
</dbReference>
<feature type="domain" description="Brix" evidence="6">
    <location>
        <begin position="42"/>
        <end position="263"/>
    </location>
</feature>
<evidence type="ECO:0000259" key="6">
    <source>
        <dbReference type="PROSITE" id="PS50833"/>
    </source>
</evidence>
<organism evidence="7 8">
    <name type="scientific">Rhodotorula taiwanensis</name>
    <dbReference type="NCBI Taxonomy" id="741276"/>
    <lineage>
        <taxon>Eukaryota</taxon>
        <taxon>Fungi</taxon>
        <taxon>Dikarya</taxon>
        <taxon>Basidiomycota</taxon>
        <taxon>Pucciniomycotina</taxon>
        <taxon>Microbotryomycetes</taxon>
        <taxon>Sporidiobolales</taxon>
        <taxon>Sporidiobolaceae</taxon>
        <taxon>Rhodotorula</taxon>
    </lineage>
</organism>
<dbReference type="InterPro" id="IPR007109">
    <property type="entry name" value="Brix"/>
</dbReference>
<comment type="caution">
    <text evidence="7">The sequence shown here is derived from an EMBL/GenBank/DDBJ whole genome shotgun (WGS) entry which is preliminary data.</text>
</comment>
<accession>A0A2S5BG36</accession>
<dbReference type="SMART" id="SM00879">
    <property type="entry name" value="Brix"/>
    <property type="match status" value="1"/>
</dbReference>
<dbReference type="Pfam" id="PF04427">
    <property type="entry name" value="Brix"/>
    <property type="match status" value="1"/>
</dbReference>
<gene>
    <name evidence="7" type="ORF">BMF94_1344</name>
</gene>
<dbReference type="GO" id="GO:0019843">
    <property type="term" value="F:rRNA binding"/>
    <property type="evidence" value="ECO:0007669"/>
    <property type="project" value="InterPro"/>
</dbReference>
<name>A0A2S5BG36_9BASI</name>
<evidence type="ECO:0000313" key="7">
    <source>
        <dbReference type="EMBL" id="POY75721.1"/>
    </source>
</evidence>
<evidence type="ECO:0000256" key="3">
    <source>
        <dbReference type="ARBA" id="ARBA00022517"/>
    </source>
</evidence>
<dbReference type="GO" id="GO:0005730">
    <property type="term" value="C:nucleolus"/>
    <property type="evidence" value="ECO:0007669"/>
    <property type="project" value="UniProtKB-SubCell"/>
</dbReference>
<dbReference type="InterPro" id="IPR026532">
    <property type="entry name" value="BRX1"/>
</dbReference>
<comment type="subcellular location">
    <subcellularLocation>
        <location evidence="1">Nucleus</location>
        <location evidence="1">Nucleolus</location>
    </subcellularLocation>
</comment>
<protein>
    <recommendedName>
        <fullName evidence="6">Brix domain-containing protein</fullName>
    </recommendedName>
</protein>
<feature type="region of interest" description="Disordered" evidence="5">
    <location>
        <begin position="1"/>
        <end position="34"/>
    </location>
</feature>
<keyword evidence="8" id="KW-1185">Reference proteome</keyword>
<reference evidence="7 8" key="1">
    <citation type="journal article" date="2018" name="Front. Microbiol.">
        <title>Prospects for Fungal Bioremediation of Acidic Radioactive Waste Sites: Characterization and Genome Sequence of Rhodotorula taiwanensis MD1149.</title>
        <authorList>
            <person name="Tkavc R."/>
            <person name="Matrosova V.Y."/>
            <person name="Grichenko O.E."/>
            <person name="Gostincar C."/>
            <person name="Volpe R.P."/>
            <person name="Klimenkova P."/>
            <person name="Gaidamakova E.K."/>
            <person name="Zhou C.E."/>
            <person name="Stewart B.J."/>
            <person name="Lyman M.G."/>
            <person name="Malfatti S.A."/>
            <person name="Rubinfeld B."/>
            <person name="Courtot M."/>
            <person name="Singh J."/>
            <person name="Dalgard C.L."/>
            <person name="Hamilton T."/>
            <person name="Frey K.G."/>
            <person name="Gunde-Cimerman N."/>
            <person name="Dugan L."/>
            <person name="Daly M.J."/>
        </authorList>
    </citation>
    <scope>NUCLEOTIDE SEQUENCE [LARGE SCALE GENOMIC DNA]</scope>
    <source>
        <strain evidence="7 8">MD1149</strain>
    </source>
</reference>
<dbReference type="PANTHER" id="PTHR13634:SF0">
    <property type="entry name" value="RIBOSOME BIOGENESIS PROTEIN BRX1 HOMOLOG"/>
    <property type="match status" value="1"/>
</dbReference>
<dbReference type="GO" id="GO:0006364">
    <property type="term" value="P:rRNA processing"/>
    <property type="evidence" value="ECO:0007669"/>
    <property type="project" value="InterPro"/>
</dbReference>
<dbReference type="EMBL" id="PJQD01000013">
    <property type="protein sequence ID" value="POY75721.1"/>
    <property type="molecule type" value="Genomic_DNA"/>
</dbReference>
<dbReference type="GO" id="GO:0000027">
    <property type="term" value="P:ribosomal large subunit assembly"/>
    <property type="evidence" value="ECO:0007669"/>
    <property type="project" value="TreeGrafter"/>
</dbReference>
<dbReference type="OrthoDB" id="1638493at2759"/>
<dbReference type="PANTHER" id="PTHR13634">
    <property type="entry name" value="RIBOSOME BIOGENESIS PROTEIN BRIX"/>
    <property type="match status" value="1"/>
</dbReference>
<evidence type="ECO:0000256" key="5">
    <source>
        <dbReference type="SAM" id="MobiDB-lite"/>
    </source>
</evidence>
<dbReference type="STRING" id="741276.A0A2S5BG36"/>
<dbReference type="FunFam" id="3.40.50.10480:FF:000009">
    <property type="entry name" value="Ribosome biogenesis protein, putative"/>
    <property type="match status" value="1"/>
</dbReference>
<evidence type="ECO:0000256" key="2">
    <source>
        <dbReference type="ARBA" id="ARBA00006369"/>
    </source>
</evidence>
<keyword evidence="4" id="KW-0539">Nucleus</keyword>
<evidence type="ECO:0000256" key="1">
    <source>
        <dbReference type="ARBA" id="ARBA00004604"/>
    </source>
</evidence>
<keyword evidence="3" id="KW-0690">Ribosome biogenesis</keyword>
<dbReference type="Gene3D" id="3.40.50.10480">
    <property type="entry name" value="Probable brix-domain ribosomal biogenesis protein"/>
    <property type="match status" value="1"/>
</dbReference>
<evidence type="ECO:0000256" key="4">
    <source>
        <dbReference type="ARBA" id="ARBA00023242"/>
    </source>
</evidence>
<dbReference type="AlphaFoldDB" id="A0A2S5BG36"/>
<dbReference type="Proteomes" id="UP000237144">
    <property type="component" value="Unassembled WGS sequence"/>
</dbReference>
<proteinExistence type="inferred from homology"/>
<evidence type="ECO:0000313" key="8">
    <source>
        <dbReference type="Proteomes" id="UP000237144"/>
    </source>
</evidence>
<sequence>MPPASLTKETLKRKRTAEEVDAVDGDEMSSSALATKGKPYKQRVLVTCSRGISQRQRHLMQDLLNLLPHAKKETKLEDKHNLPSINELCYLSSCNNALFFEARRQHNDLYLWAAKTPNGPSVRFHVLNSHTMDEMKMTGNCLKGSRPIVVFDQQFEEQPHLRLIKEVLSHIFAVPKTARRAKPFVDHVVNFSIADGKIWFRNYQILDAPSADALASTSSSTSALTDTQAQKLAKKNGLPHLSLSEVGPRFVLNPVKIFEGSFNGACLYENKEFIPSSQRYASAKLARAVKYRGRKDQQAVNQVRREELQVGQKDDPLEKRAVFA</sequence>
<comment type="similarity">
    <text evidence="2">Belongs to the BRX1 family.</text>
</comment>
<dbReference type="SUPFAM" id="SSF52954">
    <property type="entry name" value="Class II aaRS ABD-related"/>
    <property type="match status" value="1"/>
</dbReference>